<accession>A0A0B1Q281</accession>
<comment type="similarity">
    <text evidence="4">Belongs to the metallo-dependent hydrolases superfamily. Phosphotriesterase family.</text>
</comment>
<dbReference type="Pfam" id="PF02126">
    <property type="entry name" value="PTE"/>
    <property type="match status" value="1"/>
</dbReference>
<name>A0A0B1Q281_9HYPH</name>
<feature type="binding site" evidence="3">
    <location>
        <position position="187"/>
    </location>
    <ligand>
        <name>a divalent metal cation</name>
        <dbReference type="ChEBI" id="CHEBI:60240"/>
        <label>1</label>
    </ligand>
</feature>
<keyword evidence="2" id="KW-0378">Hydrolase</keyword>
<dbReference type="PANTHER" id="PTHR10819">
    <property type="entry name" value="PHOSPHOTRIESTERASE-RELATED"/>
    <property type="match status" value="1"/>
</dbReference>
<feature type="binding site" evidence="3">
    <location>
        <position position="314"/>
    </location>
    <ligand>
        <name>a divalent metal cation</name>
        <dbReference type="ChEBI" id="CHEBI:60240"/>
        <label>1</label>
    </ligand>
</feature>
<sequence>MALDFQSPGAHSTGAPIGVGVRSGHVMTVTGPVPVDEMGVTLMHEHIVLDGSATWRCPCGPETEEVSQGPVRMEIIGELRMNPYANLDNVSLLDSDLALAELDRFRALGGHTVVECTNFGIGRDPAKLARIARMSGLRIVMGTGFYLEHTHPDWLAGMDVDAVADFIVADVGGAAQKPDIIAGIIGEVGVSKDFTPAELKSLRGSARASARTGVPLSIHLPGWERLAHRVLDVVEEEGADLDHTVLCHMNPSHSDPAYQESLARRGAFLEYDMIGMDYYYADQDAQSPSDEENARAIAALVDRGFADRILLSQDVFLKMMLTRYGGFGYGHVLRNFVPRLRRLGMEEAAIDRMLVGNPRAVFSDRT</sequence>
<feature type="binding site" evidence="3">
    <location>
        <position position="187"/>
    </location>
    <ligand>
        <name>a divalent metal cation</name>
        <dbReference type="ChEBI" id="CHEBI:60240"/>
        <label>2</label>
    </ligand>
</feature>
<feature type="binding site" evidence="3">
    <location>
        <position position="219"/>
    </location>
    <ligand>
        <name>a divalent metal cation</name>
        <dbReference type="ChEBI" id="CHEBI:60240"/>
        <label>2</label>
    </ligand>
</feature>
<dbReference type="CDD" id="cd00530">
    <property type="entry name" value="PTE"/>
    <property type="match status" value="1"/>
</dbReference>
<keyword evidence="1 3" id="KW-0479">Metal-binding</keyword>
<evidence type="ECO:0000256" key="3">
    <source>
        <dbReference type="PIRSR" id="PIRSR601559-52"/>
    </source>
</evidence>
<dbReference type="SUPFAM" id="SSF51556">
    <property type="entry name" value="Metallo-dependent hydrolases"/>
    <property type="match status" value="1"/>
</dbReference>
<dbReference type="PROSITE" id="PS01322">
    <property type="entry name" value="PHOSPHOTRIESTERASE_1"/>
    <property type="match status" value="1"/>
</dbReference>
<dbReference type="GO" id="GO:0008270">
    <property type="term" value="F:zinc ion binding"/>
    <property type="evidence" value="ECO:0007669"/>
    <property type="project" value="InterPro"/>
</dbReference>
<feature type="binding site" evidence="3">
    <location>
        <position position="46"/>
    </location>
    <ligand>
        <name>a divalent metal cation</name>
        <dbReference type="ChEBI" id="CHEBI:60240"/>
        <label>1</label>
    </ligand>
</feature>
<dbReference type="PANTHER" id="PTHR10819:SF3">
    <property type="entry name" value="PHOSPHOTRIESTERASE-RELATED PROTEIN"/>
    <property type="match status" value="1"/>
</dbReference>
<dbReference type="Gene3D" id="3.20.20.140">
    <property type="entry name" value="Metal-dependent hydrolases"/>
    <property type="match status" value="1"/>
</dbReference>
<protein>
    <submittedName>
        <fullName evidence="5">Aryldialkylphosphatase</fullName>
    </submittedName>
</protein>
<dbReference type="RefSeq" id="WP_039194048.1">
    <property type="nucleotide sequence ID" value="NZ_JRFJ01000003.1"/>
</dbReference>
<evidence type="ECO:0000256" key="1">
    <source>
        <dbReference type="ARBA" id="ARBA00022723"/>
    </source>
</evidence>
<dbReference type="Proteomes" id="UP000030826">
    <property type="component" value="Unassembled WGS sequence"/>
</dbReference>
<dbReference type="GO" id="GO:0016788">
    <property type="term" value="F:hydrolase activity, acting on ester bonds"/>
    <property type="evidence" value="ECO:0007669"/>
    <property type="project" value="InterPro"/>
</dbReference>
<dbReference type="PROSITE" id="PS51347">
    <property type="entry name" value="PHOSPHOTRIESTERASE_2"/>
    <property type="match status" value="1"/>
</dbReference>
<comment type="caution">
    <text evidence="4">Lacks conserved residue(s) required for the propagation of feature annotation.</text>
</comment>
<evidence type="ECO:0000256" key="2">
    <source>
        <dbReference type="ARBA" id="ARBA00022801"/>
    </source>
</evidence>
<feature type="binding site" evidence="3">
    <location>
        <position position="44"/>
    </location>
    <ligand>
        <name>a divalent metal cation</name>
        <dbReference type="ChEBI" id="CHEBI:60240"/>
        <label>1</label>
    </ligand>
</feature>
<dbReference type="InterPro" id="IPR001559">
    <property type="entry name" value="Phosphotriesterase"/>
</dbReference>
<dbReference type="STRING" id="370622.LA66_13645"/>
<dbReference type="PIRSF" id="PIRSF016839">
    <property type="entry name" value="PhP"/>
    <property type="match status" value="1"/>
</dbReference>
<comment type="caution">
    <text evidence="5">The sequence shown here is derived from an EMBL/GenBank/DDBJ whole genome shotgun (WGS) entry which is preliminary data.</text>
</comment>
<gene>
    <name evidence="5" type="ORF">LA66_13645</name>
</gene>
<organism evidence="5 6">
    <name type="scientific">Aureimonas altamirensis</name>
    <dbReference type="NCBI Taxonomy" id="370622"/>
    <lineage>
        <taxon>Bacteria</taxon>
        <taxon>Pseudomonadati</taxon>
        <taxon>Pseudomonadota</taxon>
        <taxon>Alphaproteobacteria</taxon>
        <taxon>Hyphomicrobiales</taxon>
        <taxon>Aurantimonadaceae</taxon>
        <taxon>Aureimonas</taxon>
    </lineage>
</organism>
<evidence type="ECO:0000256" key="4">
    <source>
        <dbReference type="PROSITE-ProRule" id="PRU00679"/>
    </source>
</evidence>
<feature type="binding site" evidence="3">
    <location>
        <position position="248"/>
    </location>
    <ligand>
        <name>a divalent metal cation</name>
        <dbReference type="ChEBI" id="CHEBI:60240"/>
        <label>2</label>
    </ligand>
</feature>
<dbReference type="OrthoDB" id="9795018at2"/>
<reference evidence="5 6" key="1">
    <citation type="submission" date="2014-09" db="EMBL/GenBank/DDBJ databases">
        <title>Isolation and characterization of Aurantimonas altamirensis ON-56566 from clinical sample following a dog bite.</title>
        <authorList>
            <person name="Eshaghi A."/>
            <person name="Li A."/>
            <person name="Shahinas D."/>
            <person name="Bahn P."/>
            <person name="Kus J.V."/>
            <person name="Patel S.N."/>
        </authorList>
    </citation>
    <scope>NUCLEOTIDE SEQUENCE [LARGE SCALE GENOMIC DNA]</scope>
    <source>
        <strain evidence="5 6">ON-56566</strain>
    </source>
</reference>
<comment type="cofactor">
    <cofactor evidence="3">
        <name>a divalent metal cation</name>
        <dbReference type="ChEBI" id="CHEBI:60240"/>
    </cofactor>
    <text evidence="3">Binds 2 divalent metal cations per subunit.</text>
</comment>
<dbReference type="EMBL" id="JRFJ01000003">
    <property type="protein sequence ID" value="KHJ54479.1"/>
    <property type="molecule type" value="Genomic_DNA"/>
</dbReference>
<proteinExistence type="inferred from homology"/>
<dbReference type="InterPro" id="IPR017947">
    <property type="entry name" value="AryldialkylPase_Zn-BS"/>
</dbReference>
<evidence type="ECO:0000313" key="6">
    <source>
        <dbReference type="Proteomes" id="UP000030826"/>
    </source>
</evidence>
<dbReference type="AlphaFoldDB" id="A0A0B1Q281"/>
<evidence type="ECO:0000313" key="5">
    <source>
        <dbReference type="EMBL" id="KHJ54479.1"/>
    </source>
</evidence>
<dbReference type="InterPro" id="IPR032466">
    <property type="entry name" value="Metal_Hydrolase"/>
</dbReference>